<proteinExistence type="predicted"/>
<reference evidence="3" key="1">
    <citation type="submission" date="2021-10" db="EMBL/GenBank/DDBJ databases">
        <title>De novo Genome Assembly of Clathrus columnatus (Basidiomycota, Fungi) Using Illumina and Nanopore Sequence Data.</title>
        <authorList>
            <person name="Ogiso-Tanaka E."/>
            <person name="Itagaki H."/>
            <person name="Hosoya T."/>
            <person name="Hosaka K."/>
        </authorList>
    </citation>
    <scope>NUCLEOTIDE SEQUENCE</scope>
    <source>
        <strain evidence="3">MO-923</strain>
    </source>
</reference>
<name>A0AAV5ALY7_9AGAM</name>
<comment type="caution">
    <text evidence="3">The sequence shown here is derived from an EMBL/GenBank/DDBJ whole genome shotgun (WGS) entry which is preliminary data.</text>
</comment>
<evidence type="ECO:0000313" key="3">
    <source>
        <dbReference type="EMBL" id="GJJ15661.1"/>
    </source>
</evidence>
<dbReference type="EMBL" id="BPWL01000011">
    <property type="protein sequence ID" value="GJJ15661.1"/>
    <property type="molecule type" value="Genomic_DNA"/>
</dbReference>
<accession>A0AAV5ALY7</accession>
<feature type="region of interest" description="Disordered" evidence="1">
    <location>
        <begin position="1"/>
        <end position="111"/>
    </location>
</feature>
<evidence type="ECO:0000256" key="1">
    <source>
        <dbReference type="SAM" id="MobiDB-lite"/>
    </source>
</evidence>
<feature type="domain" description="DUF7514" evidence="2">
    <location>
        <begin position="179"/>
        <end position="244"/>
    </location>
</feature>
<dbReference type="AlphaFoldDB" id="A0AAV5ALY7"/>
<feature type="compositionally biased region" description="Polar residues" evidence="1">
    <location>
        <begin position="101"/>
        <end position="111"/>
    </location>
</feature>
<gene>
    <name evidence="3" type="ORF">Clacol_009939</name>
</gene>
<keyword evidence="4" id="KW-1185">Reference proteome</keyword>
<dbReference type="Pfam" id="PF24355">
    <property type="entry name" value="DUF7514"/>
    <property type="match status" value="1"/>
</dbReference>
<dbReference type="InterPro" id="IPR055936">
    <property type="entry name" value="DUF7514"/>
</dbReference>
<organism evidence="3 4">
    <name type="scientific">Clathrus columnatus</name>
    <dbReference type="NCBI Taxonomy" id="1419009"/>
    <lineage>
        <taxon>Eukaryota</taxon>
        <taxon>Fungi</taxon>
        <taxon>Dikarya</taxon>
        <taxon>Basidiomycota</taxon>
        <taxon>Agaricomycotina</taxon>
        <taxon>Agaricomycetes</taxon>
        <taxon>Phallomycetidae</taxon>
        <taxon>Phallales</taxon>
        <taxon>Clathraceae</taxon>
        <taxon>Clathrus</taxon>
    </lineage>
</organism>
<evidence type="ECO:0000313" key="4">
    <source>
        <dbReference type="Proteomes" id="UP001050691"/>
    </source>
</evidence>
<dbReference type="Proteomes" id="UP001050691">
    <property type="component" value="Unassembled WGS sequence"/>
</dbReference>
<protein>
    <recommendedName>
        <fullName evidence="2">DUF7514 domain-containing protein</fullName>
    </recommendedName>
</protein>
<sequence>MSSTHYDDEDEQLPSYESCIAEFSEDNIDSPVTLVEDPPTSSTGHATPPVVPIDSKPSRSFPPTASVSEPATPPPPIPIGTRPRQYDDNNNLRGTLGGPSYSGQEASPTEGQYPSNTLCRLADALFHRLTTTDCIDPLGLVRAADPVVQRVELTPQMLFRFKRFLNLAGIPFTLAKSGLPVLSRDSFIQWIVFEARANPDYSYATWQTRLRYYSLYDPQTRIPFASIPRMAFPERATEAVLTNVHDVWRAIVDVLGKRQRENYKKLPRVPQRSQLEGISSGGNNGTSSYIEEVVKASECRIARRLGKGVGKGIVKGALRGVF</sequence>
<evidence type="ECO:0000259" key="2">
    <source>
        <dbReference type="Pfam" id="PF24355"/>
    </source>
</evidence>